<dbReference type="PANTHER" id="PTHR31683:SF80">
    <property type="entry name" value="PECTATE LYASE 16-RELATED"/>
    <property type="match status" value="1"/>
</dbReference>
<evidence type="ECO:0000256" key="8">
    <source>
        <dbReference type="RuleBase" id="RU361123"/>
    </source>
</evidence>
<evidence type="ECO:0000256" key="1">
    <source>
        <dbReference type="ARBA" id="ARBA00000695"/>
    </source>
</evidence>
<dbReference type="InterPro" id="IPR018082">
    <property type="entry name" value="AmbAllergen"/>
</dbReference>
<keyword evidence="11" id="KW-1185">Reference proteome</keyword>
<dbReference type="AlphaFoldDB" id="A0AAP0FU73"/>
<keyword evidence="6 8" id="KW-0106">Calcium</keyword>
<feature type="chain" id="PRO_5042670586" description="Pectate lyase" evidence="8">
    <location>
        <begin position="21"/>
        <end position="381"/>
    </location>
</feature>
<evidence type="ECO:0000256" key="5">
    <source>
        <dbReference type="ARBA" id="ARBA00022729"/>
    </source>
</evidence>
<dbReference type="EC" id="4.2.2.2" evidence="3 8"/>
<evidence type="ECO:0000313" key="10">
    <source>
        <dbReference type="EMBL" id="KAK8914180.1"/>
    </source>
</evidence>
<dbReference type="Gene3D" id="2.160.20.10">
    <property type="entry name" value="Single-stranded right-handed beta-helix, Pectin lyase-like"/>
    <property type="match status" value="1"/>
</dbReference>
<evidence type="ECO:0000256" key="2">
    <source>
        <dbReference type="ARBA" id="ARBA00005220"/>
    </source>
</evidence>
<comment type="pathway">
    <text evidence="2 8">Glycan metabolism; pectin degradation; 2-dehydro-3-deoxy-D-gluconate from pectin: step 2/5.</text>
</comment>
<name>A0AAP0FU73_9ASPA</name>
<keyword evidence="5 8" id="KW-0732">Signal</keyword>
<comment type="catalytic activity">
    <reaction evidence="1 8">
        <text>Eliminative cleavage of (1-&gt;4)-alpha-D-galacturonan to give oligosaccharides with 4-deoxy-alpha-D-galact-4-enuronosyl groups at their non-reducing ends.</text>
        <dbReference type="EC" id="4.2.2.2"/>
    </reaction>
</comment>
<dbReference type="EMBL" id="JBBWWQ010000021">
    <property type="protein sequence ID" value="KAK8914180.1"/>
    <property type="molecule type" value="Genomic_DNA"/>
</dbReference>
<comment type="cofactor">
    <cofactor evidence="8">
        <name>Ca(2+)</name>
        <dbReference type="ChEBI" id="CHEBI:29108"/>
    </cofactor>
    <text evidence="8">Binds 1 Ca(2+) ion. Required for its activity.</text>
</comment>
<keyword evidence="7 8" id="KW-0456">Lyase</keyword>
<accession>A0AAP0FU73</accession>
<feature type="domain" description="Pectate lyase" evidence="9">
    <location>
        <begin position="106"/>
        <end position="304"/>
    </location>
</feature>
<comment type="similarity">
    <text evidence="8">Belongs to the polysaccharide lyase 1 family.</text>
</comment>
<evidence type="ECO:0000256" key="4">
    <source>
        <dbReference type="ARBA" id="ARBA00022723"/>
    </source>
</evidence>
<evidence type="ECO:0000256" key="7">
    <source>
        <dbReference type="ARBA" id="ARBA00023239"/>
    </source>
</evidence>
<evidence type="ECO:0000259" key="9">
    <source>
        <dbReference type="SMART" id="SM00656"/>
    </source>
</evidence>
<evidence type="ECO:0000313" key="11">
    <source>
        <dbReference type="Proteomes" id="UP001418222"/>
    </source>
</evidence>
<keyword evidence="4 8" id="KW-0479">Metal-binding</keyword>
<organism evidence="10 11">
    <name type="scientific">Platanthera zijinensis</name>
    <dbReference type="NCBI Taxonomy" id="2320716"/>
    <lineage>
        <taxon>Eukaryota</taxon>
        <taxon>Viridiplantae</taxon>
        <taxon>Streptophyta</taxon>
        <taxon>Embryophyta</taxon>
        <taxon>Tracheophyta</taxon>
        <taxon>Spermatophyta</taxon>
        <taxon>Magnoliopsida</taxon>
        <taxon>Liliopsida</taxon>
        <taxon>Asparagales</taxon>
        <taxon>Orchidaceae</taxon>
        <taxon>Orchidoideae</taxon>
        <taxon>Orchideae</taxon>
        <taxon>Orchidinae</taxon>
        <taxon>Platanthera</taxon>
    </lineage>
</organism>
<dbReference type="GO" id="GO:0046872">
    <property type="term" value="F:metal ion binding"/>
    <property type="evidence" value="ECO:0007669"/>
    <property type="project" value="UniProtKB-KW"/>
</dbReference>
<dbReference type="InterPro" id="IPR011050">
    <property type="entry name" value="Pectin_lyase_fold/virulence"/>
</dbReference>
<evidence type="ECO:0000256" key="6">
    <source>
        <dbReference type="ARBA" id="ARBA00022837"/>
    </source>
</evidence>
<reference evidence="10 11" key="1">
    <citation type="journal article" date="2022" name="Nat. Plants">
        <title>Genomes of leafy and leafless Platanthera orchids illuminate the evolution of mycoheterotrophy.</title>
        <authorList>
            <person name="Li M.H."/>
            <person name="Liu K.W."/>
            <person name="Li Z."/>
            <person name="Lu H.C."/>
            <person name="Ye Q.L."/>
            <person name="Zhang D."/>
            <person name="Wang J.Y."/>
            <person name="Li Y.F."/>
            <person name="Zhong Z.M."/>
            <person name="Liu X."/>
            <person name="Yu X."/>
            <person name="Liu D.K."/>
            <person name="Tu X.D."/>
            <person name="Liu B."/>
            <person name="Hao Y."/>
            <person name="Liao X.Y."/>
            <person name="Jiang Y.T."/>
            <person name="Sun W.H."/>
            <person name="Chen J."/>
            <person name="Chen Y.Q."/>
            <person name="Ai Y."/>
            <person name="Zhai J.W."/>
            <person name="Wu S.S."/>
            <person name="Zhou Z."/>
            <person name="Hsiao Y.Y."/>
            <person name="Wu W.L."/>
            <person name="Chen Y.Y."/>
            <person name="Lin Y.F."/>
            <person name="Hsu J.L."/>
            <person name="Li C.Y."/>
            <person name="Wang Z.W."/>
            <person name="Zhao X."/>
            <person name="Zhong W.Y."/>
            <person name="Ma X.K."/>
            <person name="Ma L."/>
            <person name="Huang J."/>
            <person name="Chen G.Z."/>
            <person name="Huang M.Z."/>
            <person name="Huang L."/>
            <person name="Peng D.H."/>
            <person name="Luo Y.B."/>
            <person name="Zou S.Q."/>
            <person name="Chen S.P."/>
            <person name="Lan S."/>
            <person name="Tsai W.C."/>
            <person name="Van de Peer Y."/>
            <person name="Liu Z.J."/>
        </authorList>
    </citation>
    <scope>NUCLEOTIDE SEQUENCE [LARGE SCALE GENOMIC DNA]</scope>
    <source>
        <strain evidence="10">Lor287</strain>
    </source>
</reference>
<feature type="signal peptide" evidence="8">
    <location>
        <begin position="1"/>
        <end position="20"/>
    </location>
</feature>
<dbReference type="Pfam" id="PF00544">
    <property type="entry name" value="Pectate_lyase_4"/>
    <property type="match status" value="1"/>
</dbReference>
<gene>
    <name evidence="10" type="ORF">KSP39_PZI024274</name>
</gene>
<dbReference type="SUPFAM" id="SSF51126">
    <property type="entry name" value="Pectin lyase-like"/>
    <property type="match status" value="1"/>
</dbReference>
<dbReference type="PRINTS" id="PR00807">
    <property type="entry name" value="AMBALLERGEN"/>
</dbReference>
<dbReference type="InterPro" id="IPR045032">
    <property type="entry name" value="PEL"/>
</dbReference>
<proteinExistence type="inferred from homology"/>
<dbReference type="SMART" id="SM00656">
    <property type="entry name" value="Amb_all"/>
    <property type="match status" value="1"/>
</dbReference>
<dbReference type="InterPro" id="IPR002022">
    <property type="entry name" value="Pec_lyase"/>
</dbReference>
<dbReference type="GO" id="GO:0030570">
    <property type="term" value="F:pectate lyase activity"/>
    <property type="evidence" value="ECO:0007669"/>
    <property type="project" value="UniProtKB-EC"/>
</dbReference>
<protein>
    <recommendedName>
        <fullName evidence="3 8">Pectate lyase</fullName>
        <ecNumber evidence="3 8">4.2.2.2</ecNumber>
    </recommendedName>
</protein>
<dbReference type="PANTHER" id="PTHR31683">
    <property type="entry name" value="PECTATE LYASE 18-RELATED"/>
    <property type="match status" value="1"/>
</dbReference>
<dbReference type="Proteomes" id="UP001418222">
    <property type="component" value="Unassembled WGS sequence"/>
</dbReference>
<comment type="caution">
    <text evidence="10">The sequence shown here is derived from an EMBL/GenBank/DDBJ whole genome shotgun (WGS) entry which is preliminary data.</text>
</comment>
<dbReference type="InterPro" id="IPR012334">
    <property type="entry name" value="Pectin_lyas_fold"/>
</dbReference>
<sequence length="381" mass="41848">MEKPFLSFLLLLFSPTLISSLPDYYPSTKNILNPIDSCWRADPNWSNHRQNLANCAVGFGATAIGGKYGPIYTVTDSSDDPINPKPGTLRYAAIQDNPLWIIFSRSMSIRLRNELIMNSYKTIDGRGASVSIGGGGPCITIQDVNHVIVHGIVLQGCARGSSGNVRSSPEHVGHRIGSDGDGVTVWHSTDVWIDHCSLSESYDGLVDVTHGSTRVTISNNFFTNHDKVMLFGHVDGFAADKAMKVTVAFNRFSSTLVQRMPRVRTGYSHVANNRYDGWEMYAIGGSSDPTILSEGNYYVAPNNRYFKQVTKREEGNWKSWKWRSTQDVFLNGAYFVPSGWGSCSPGYSAQQQFYVAPGTMVPSLTSNAGVLNCLTAKACVN</sequence>
<evidence type="ECO:0000256" key="3">
    <source>
        <dbReference type="ARBA" id="ARBA00012272"/>
    </source>
</evidence>